<dbReference type="Pfam" id="PF00431">
    <property type="entry name" value="CUB"/>
    <property type="match status" value="1"/>
</dbReference>
<evidence type="ECO:0000313" key="7">
    <source>
        <dbReference type="Proteomes" id="UP000001940"/>
    </source>
</evidence>
<dbReference type="PROSITE" id="PS01180">
    <property type="entry name" value="CUB"/>
    <property type="match status" value="1"/>
</dbReference>
<dbReference type="InterPro" id="IPR035914">
    <property type="entry name" value="Sperma_CUB_dom_sf"/>
</dbReference>
<reference evidence="6 7" key="1">
    <citation type="journal article" date="1998" name="Science">
        <title>Genome sequence of the nematode C. elegans: a platform for investigating biology.</title>
        <authorList>
            <consortium name="The C. elegans sequencing consortium"/>
            <person name="Sulson J.E."/>
            <person name="Waterston R."/>
        </authorList>
    </citation>
    <scope>NUCLEOTIDE SEQUENCE [LARGE SCALE GENOMIC DNA]</scope>
    <source>
        <strain evidence="6 7">Bristol N2</strain>
    </source>
</reference>
<keyword evidence="3" id="KW-1133">Transmembrane helix</keyword>
<dbReference type="SMART" id="SM00042">
    <property type="entry name" value="CUB"/>
    <property type="match status" value="1"/>
</dbReference>
<keyword evidence="4" id="KW-0732">Signal</keyword>
<feature type="chain" id="PRO_5020757525" evidence="4">
    <location>
        <begin position="20"/>
        <end position="755"/>
    </location>
</feature>
<dbReference type="Proteomes" id="UP000001940">
    <property type="component" value="Chromosome X"/>
</dbReference>
<sequence length="755" mass="86197">MQWKILLGIIIQLLTTSLAESDLDFEEDMLEDPIEELSITSTEIPIASSTIGPTITTKDYCHCDMEVYGLSDLNGVLKSPNFPGAHCDSGKCIYKVLPHPNMTLRLNIQTAEMSSGTTLKFWSIFNIDDKEYSLYHSEYYSLRGYHSEFFQKYEQFTTPKNVGFKVVLEMQKNTYAFSGFKMSFDRLINETSNHLCDRTHVIIGNESTIVTASKPFALASGCMFLLSPSSDGIKNKQEEMFIEIETESPTYVAIRSYDYEGLFSRDDYFDSNRTKLVDASKVEVIFRRDSSYTDSFPSPKITARLMTKDCACPEKRMNLTGHMSSVIIRSPGFPNLYCPGKHCRILINSEKNEKRMKKDRLHPVLMILSNCSLNEYDSLKLGSMESGRLIFRTEEKNMMPTKFLRPIIIDQQTLGVSYRATGISQMRYFEMNITKLEIPEECVCSMFNDKEYQNSGWLSVVIPKNCSTIHCHWKFSTDRKIPPQYMTIEFIMDKPSLKDIVYILTNTLTEEYDSELLSTKRSIASATSPIEFTFSRFTYLADSDAVLNISWKIVEACECSQEKVYVKVDQPSVLTSPNYPEVYCPNLVCRHTFYAPKGHYLEVQISDADIEKYHDFLKIYDGNSTIDPIITRISGQENYVTINSTSNILFFLFMTDESNGNKGYHANVYARPMTIDHTLGETHWIVLICVAFLTVPMIAGVIYFVIRKKENHRQLESLHNPTISYSSSEAGSSINIAFGSSNNGNNNERCNELYG</sequence>
<dbReference type="InterPro" id="IPR000859">
    <property type="entry name" value="CUB_dom"/>
</dbReference>
<feature type="transmembrane region" description="Helical" evidence="3">
    <location>
        <begin position="684"/>
        <end position="706"/>
    </location>
</feature>
<dbReference type="SUPFAM" id="SSF49854">
    <property type="entry name" value="Spermadhesin, CUB domain"/>
    <property type="match status" value="3"/>
</dbReference>
<dbReference type="FunCoup" id="A0A4V0INN0">
    <property type="interactions" value="1"/>
</dbReference>
<dbReference type="InParanoid" id="A0A4V0INN0"/>
<protein>
    <submittedName>
        <fullName evidence="6">CUB domain-containing protein</fullName>
    </submittedName>
</protein>
<feature type="domain" description="CUB" evidence="5">
    <location>
        <begin position="559"/>
        <end position="671"/>
    </location>
</feature>
<comment type="caution">
    <text evidence="2">Lacks conserved residue(s) required for the propagation of feature annotation.</text>
</comment>
<evidence type="ECO:0000313" key="6">
    <source>
        <dbReference type="EMBL" id="VTW47569.1"/>
    </source>
</evidence>
<dbReference type="PANTHER" id="PTHR39385">
    <property type="entry name" value="PROTEIN CBG20422"/>
    <property type="match status" value="1"/>
</dbReference>
<name>A0A4V0INN0_CAEEL</name>
<dbReference type="OrthoDB" id="5834744at2759"/>
<dbReference type="Gene3D" id="2.60.120.290">
    <property type="entry name" value="Spermadhesin, CUB domain"/>
    <property type="match status" value="1"/>
</dbReference>
<feature type="signal peptide" evidence="4">
    <location>
        <begin position="1"/>
        <end position="19"/>
    </location>
</feature>
<proteinExistence type="predicted"/>
<evidence type="ECO:0000256" key="2">
    <source>
        <dbReference type="PROSITE-ProRule" id="PRU00059"/>
    </source>
</evidence>
<accession>A0A4V0INN0</accession>
<organism evidence="6 7">
    <name type="scientific">Caenorhabditis elegans</name>
    <dbReference type="NCBI Taxonomy" id="6239"/>
    <lineage>
        <taxon>Eukaryota</taxon>
        <taxon>Metazoa</taxon>
        <taxon>Ecdysozoa</taxon>
        <taxon>Nematoda</taxon>
        <taxon>Chromadorea</taxon>
        <taxon>Rhabditida</taxon>
        <taxon>Rhabditina</taxon>
        <taxon>Rhabditomorpha</taxon>
        <taxon>Rhabditoidea</taxon>
        <taxon>Rhabditidae</taxon>
        <taxon>Peloderinae</taxon>
        <taxon>Caenorhabditis</taxon>
    </lineage>
</organism>
<gene>
    <name evidence="6" type="ORF">CELE_F38B2.3</name>
    <name evidence="6 8" type="ORF">F38B2.3</name>
</gene>
<dbReference type="WormBase" id="F38B2.3b">
    <property type="protein sequence ID" value="CE53273"/>
    <property type="gene ID" value="WBGene00009530"/>
</dbReference>
<dbReference type="AGR" id="WB:WBGene00009530"/>
<evidence type="ECO:0000259" key="5">
    <source>
        <dbReference type="PROSITE" id="PS01180"/>
    </source>
</evidence>
<keyword evidence="3" id="KW-0812">Transmembrane</keyword>
<dbReference type="AlphaFoldDB" id="A0A4V0INN0"/>
<dbReference type="EMBL" id="BX284606">
    <property type="protein sequence ID" value="VTW47569.1"/>
    <property type="molecule type" value="Genomic_DNA"/>
</dbReference>
<evidence type="ECO:0000256" key="4">
    <source>
        <dbReference type="SAM" id="SignalP"/>
    </source>
</evidence>
<dbReference type="PANTHER" id="PTHR39385:SF4">
    <property type="entry name" value="CUB DOMAIN-CONTAINING PROTEIN"/>
    <property type="match status" value="1"/>
</dbReference>
<dbReference type="CDD" id="cd00041">
    <property type="entry name" value="CUB"/>
    <property type="match status" value="1"/>
</dbReference>
<dbReference type="ExpressionAtlas" id="A0A4V0INN0">
    <property type="expression patterns" value="baseline and differential"/>
</dbReference>
<evidence type="ECO:0000256" key="1">
    <source>
        <dbReference type="ARBA" id="ARBA00023157"/>
    </source>
</evidence>
<evidence type="ECO:0000313" key="8">
    <source>
        <dbReference type="WormBase" id="F38B2.3b"/>
    </source>
</evidence>
<keyword evidence="7" id="KW-1185">Reference proteome</keyword>
<keyword evidence="1" id="KW-1015">Disulfide bond</keyword>
<keyword evidence="3" id="KW-0472">Membrane</keyword>
<dbReference type="PaxDb" id="6239-F38B2.3"/>
<evidence type="ECO:0000256" key="3">
    <source>
        <dbReference type="SAM" id="Phobius"/>
    </source>
</evidence>